<protein>
    <recommendedName>
        <fullName evidence="2">histidine kinase</fullName>
        <ecNumber evidence="2">2.7.13.3</ecNumber>
    </recommendedName>
</protein>
<dbReference type="InterPro" id="IPR003661">
    <property type="entry name" value="HisK_dim/P_dom"/>
</dbReference>
<organism evidence="8 9">
    <name type="scientific">Algivirga pacifica</name>
    <dbReference type="NCBI Taxonomy" id="1162670"/>
    <lineage>
        <taxon>Bacteria</taxon>
        <taxon>Pseudomonadati</taxon>
        <taxon>Bacteroidota</taxon>
        <taxon>Cytophagia</taxon>
        <taxon>Cytophagales</taxon>
        <taxon>Flammeovirgaceae</taxon>
        <taxon>Algivirga</taxon>
    </lineage>
</organism>
<dbReference type="InterPro" id="IPR036097">
    <property type="entry name" value="HisK_dim/P_sf"/>
</dbReference>
<dbReference type="CDD" id="cd00082">
    <property type="entry name" value="HisKA"/>
    <property type="match status" value="1"/>
</dbReference>
<dbReference type="SMART" id="SM00448">
    <property type="entry name" value="REC"/>
    <property type="match status" value="1"/>
</dbReference>
<evidence type="ECO:0000259" key="6">
    <source>
        <dbReference type="PROSITE" id="PS50109"/>
    </source>
</evidence>
<dbReference type="PROSITE" id="PS50110">
    <property type="entry name" value="RESPONSE_REGULATORY"/>
    <property type="match status" value="1"/>
</dbReference>
<evidence type="ECO:0000313" key="8">
    <source>
        <dbReference type="EMBL" id="GAA4828532.1"/>
    </source>
</evidence>
<evidence type="ECO:0000313" key="9">
    <source>
        <dbReference type="Proteomes" id="UP001500298"/>
    </source>
</evidence>
<evidence type="ECO:0000259" key="7">
    <source>
        <dbReference type="PROSITE" id="PS50110"/>
    </source>
</evidence>
<dbReference type="PANTHER" id="PTHR43719">
    <property type="entry name" value="TWO-COMPONENT HISTIDINE KINASE"/>
    <property type="match status" value="1"/>
</dbReference>
<keyword evidence="3 4" id="KW-0597">Phosphoprotein</keyword>
<dbReference type="CDD" id="cd00156">
    <property type="entry name" value="REC"/>
    <property type="match status" value="1"/>
</dbReference>
<dbReference type="SUPFAM" id="SSF47384">
    <property type="entry name" value="Homodimeric domain of signal transducing histidine kinase"/>
    <property type="match status" value="1"/>
</dbReference>
<feature type="modified residue" description="4-aspartylphosphate" evidence="4">
    <location>
        <position position="61"/>
    </location>
</feature>
<dbReference type="Gene3D" id="1.10.287.130">
    <property type="match status" value="1"/>
</dbReference>
<comment type="caution">
    <text evidence="8">The sequence shown here is derived from an EMBL/GenBank/DDBJ whole genome shotgun (WGS) entry which is preliminary data.</text>
</comment>
<name>A0ABP9D5K9_9BACT</name>
<dbReference type="InterPro" id="IPR036890">
    <property type="entry name" value="HATPase_C_sf"/>
</dbReference>
<dbReference type="Pfam" id="PF00512">
    <property type="entry name" value="HisKA"/>
    <property type="match status" value="1"/>
</dbReference>
<evidence type="ECO:0000256" key="2">
    <source>
        <dbReference type="ARBA" id="ARBA00012438"/>
    </source>
</evidence>
<evidence type="ECO:0000256" key="1">
    <source>
        <dbReference type="ARBA" id="ARBA00000085"/>
    </source>
</evidence>
<dbReference type="Gene3D" id="3.40.50.2300">
    <property type="match status" value="1"/>
</dbReference>
<sequence length="379" mass="43034">MIDSVHAMEVLYIEDNLADVKLLEHRLKRSGLSHLRLQHATTIKQASEMIKQQGIELILLDLSLPDARGLEGLTYLKNQVDLPIVVLTGNIDRTVGVEAIRNGAQDYLVKGEYSEEMLDKVCSYAVERFSIHKALKNTLVQLEEEKRKVEVKSRQINAMTSLLVNDLKNPVNAITNLANLLLDTKLTEEQERYIQQIDRSSSSMLDHLLSMIETTEFNKGKVNVDLVEDNPIYTVNAVIDGFLLDAFQQNVIIDVKYGKEQPLALFDKKVLQQLLNALVKFFLNHVQHAGRLQFDAEETEGLFKIIVQSKGIFIENDELLDFLGEYLSDEQMQEADQKMVEGYQFQRAREQLRSIGGSLQAKAVKPGLFAFEIYLPLSV</sequence>
<dbReference type="InterPro" id="IPR011006">
    <property type="entry name" value="CheY-like_superfamily"/>
</dbReference>
<dbReference type="Gene3D" id="3.30.565.10">
    <property type="entry name" value="Histidine kinase-like ATPase, C-terminal domain"/>
    <property type="match status" value="1"/>
</dbReference>
<dbReference type="InterPro" id="IPR001789">
    <property type="entry name" value="Sig_transdc_resp-reg_receiver"/>
</dbReference>
<feature type="domain" description="Histidine kinase" evidence="6">
    <location>
        <begin position="162"/>
        <end position="379"/>
    </location>
</feature>
<dbReference type="PROSITE" id="PS50109">
    <property type="entry name" value="HIS_KIN"/>
    <property type="match status" value="1"/>
</dbReference>
<accession>A0ABP9D5K9</accession>
<evidence type="ECO:0000256" key="5">
    <source>
        <dbReference type="SAM" id="Coils"/>
    </source>
</evidence>
<dbReference type="Pfam" id="PF00072">
    <property type="entry name" value="Response_reg"/>
    <property type="match status" value="1"/>
</dbReference>
<dbReference type="SUPFAM" id="SSF52172">
    <property type="entry name" value="CheY-like"/>
    <property type="match status" value="1"/>
</dbReference>
<dbReference type="EC" id="2.7.13.3" evidence="2"/>
<feature type="domain" description="Response regulatory" evidence="7">
    <location>
        <begin position="9"/>
        <end position="125"/>
    </location>
</feature>
<dbReference type="SMART" id="SM00388">
    <property type="entry name" value="HisKA"/>
    <property type="match status" value="1"/>
</dbReference>
<dbReference type="InterPro" id="IPR005467">
    <property type="entry name" value="His_kinase_dom"/>
</dbReference>
<proteinExistence type="predicted"/>
<keyword evidence="9" id="KW-1185">Reference proteome</keyword>
<feature type="coiled-coil region" evidence="5">
    <location>
        <begin position="132"/>
        <end position="159"/>
    </location>
</feature>
<dbReference type="PANTHER" id="PTHR43719:SF28">
    <property type="entry name" value="PEROXIDE STRESS-ACTIVATED HISTIDINE KINASE MAK1-RELATED"/>
    <property type="match status" value="1"/>
</dbReference>
<gene>
    <name evidence="8" type="ORF">GCM10023331_11990</name>
</gene>
<comment type="catalytic activity">
    <reaction evidence="1">
        <text>ATP + protein L-histidine = ADP + protein N-phospho-L-histidine.</text>
        <dbReference type="EC" id="2.7.13.3"/>
    </reaction>
</comment>
<keyword evidence="5" id="KW-0175">Coiled coil</keyword>
<dbReference type="Proteomes" id="UP001500298">
    <property type="component" value="Unassembled WGS sequence"/>
</dbReference>
<dbReference type="InterPro" id="IPR050956">
    <property type="entry name" value="2C_system_His_kinase"/>
</dbReference>
<evidence type="ECO:0000256" key="4">
    <source>
        <dbReference type="PROSITE-ProRule" id="PRU00169"/>
    </source>
</evidence>
<dbReference type="EMBL" id="BAABJX010000020">
    <property type="protein sequence ID" value="GAA4828532.1"/>
    <property type="molecule type" value="Genomic_DNA"/>
</dbReference>
<reference evidence="9" key="1">
    <citation type="journal article" date="2019" name="Int. J. Syst. Evol. Microbiol.">
        <title>The Global Catalogue of Microorganisms (GCM) 10K type strain sequencing project: providing services to taxonomists for standard genome sequencing and annotation.</title>
        <authorList>
            <consortium name="The Broad Institute Genomics Platform"/>
            <consortium name="The Broad Institute Genome Sequencing Center for Infectious Disease"/>
            <person name="Wu L."/>
            <person name="Ma J."/>
        </authorList>
    </citation>
    <scope>NUCLEOTIDE SEQUENCE [LARGE SCALE GENOMIC DNA]</scope>
    <source>
        <strain evidence="9">JCM 18326</strain>
    </source>
</reference>
<evidence type="ECO:0000256" key="3">
    <source>
        <dbReference type="ARBA" id="ARBA00022553"/>
    </source>
</evidence>